<evidence type="ECO:0000313" key="2">
    <source>
        <dbReference type="Proteomes" id="UP000009222"/>
    </source>
</evidence>
<dbReference type="Proteomes" id="UP000009222">
    <property type="component" value="Chromosome"/>
</dbReference>
<accession>F5Y9I4</accession>
<protein>
    <recommendedName>
        <fullName evidence="3">WD40 repeat domain-containing protein</fullName>
    </recommendedName>
</protein>
<dbReference type="InterPro" id="IPR015943">
    <property type="entry name" value="WD40/YVTN_repeat-like_dom_sf"/>
</dbReference>
<organism evidence="1 2">
    <name type="scientific">Leadbettera azotonutricia (strain ATCC BAA-888 / DSM 13862 / ZAS-9)</name>
    <name type="common">Treponema azotonutricium</name>
    <dbReference type="NCBI Taxonomy" id="545695"/>
    <lineage>
        <taxon>Bacteria</taxon>
        <taxon>Pseudomonadati</taxon>
        <taxon>Spirochaetota</taxon>
        <taxon>Spirochaetia</taxon>
        <taxon>Spirochaetales</taxon>
        <taxon>Breznakiellaceae</taxon>
        <taxon>Leadbettera</taxon>
    </lineage>
</organism>
<dbReference type="HOGENOM" id="CLU_056949_0_0_12"/>
<dbReference type="InParanoid" id="F5Y9I4"/>
<proteinExistence type="predicted"/>
<dbReference type="KEGG" id="taz:TREAZ_0855"/>
<dbReference type="EMBL" id="CP001841">
    <property type="protein sequence ID" value="AEF81076.1"/>
    <property type="molecule type" value="Genomic_DNA"/>
</dbReference>
<reference evidence="1 2" key="2">
    <citation type="journal article" date="2011" name="ISME J.">
        <title>RNA-seq reveals cooperative metabolic interactions between two termite-gut spirochete species in co-culture.</title>
        <authorList>
            <person name="Rosenthal A.Z."/>
            <person name="Matson E.G."/>
            <person name="Eldar A."/>
            <person name="Leadbetter J.R."/>
        </authorList>
    </citation>
    <scope>NUCLEOTIDE SEQUENCE [LARGE SCALE GENOMIC DNA]</scope>
    <source>
        <strain evidence="2">ATCC BAA-888 / DSM 13862 / ZAS-9</strain>
    </source>
</reference>
<dbReference type="SUPFAM" id="SSF50998">
    <property type="entry name" value="Quinoprotein alcohol dehydrogenase-like"/>
    <property type="match status" value="1"/>
</dbReference>
<dbReference type="Gene3D" id="2.130.10.10">
    <property type="entry name" value="YVTN repeat-like/Quinoprotein amine dehydrogenase"/>
    <property type="match status" value="1"/>
</dbReference>
<dbReference type="OrthoDB" id="358864at2"/>
<dbReference type="RefSeq" id="WP_015711124.1">
    <property type="nucleotide sequence ID" value="NC_015577.1"/>
</dbReference>
<dbReference type="eggNOG" id="ENOG502ZG03">
    <property type="taxonomic scope" value="Bacteria"/>
</dbReference>
<dbReference type="InterPro" id="IPR011047">
    <property type="entry name" value="Quinoprotein_ADH-like_sf"/>
</dbReference>
<gene>
    <name evidence="1" type="ordered locus">TREAZ_0855</name>
</gene>
<evidence type="ECO:0000313" key="1">
    <source>
        <dbReference type="EMBL" id="AEF81076.1"/>
    </source>
</evidence>
<dbReference type="STRING" id="545695.TREAZ_0855"/>
<name>F5Y9I4_LEAAZ</name>
<keyword evidence="2" id="KW-1185">Reference proteome</keyword>
<evidence type="ECO:0008006" key="3">
    <source>
        <dbReference type="Google" id="ProtNLM"/>
    </source>
</evidence>
<sequence>MAKETKKYWLILAAAVFFVYVFAAAQPIPVETILVSRWLTSLESNYPLNMGGSPPEAAQPLAFELGGRFGYVGDDGRFAINRLRKGYVSLSEDHWAEYDALPQGLQIMDPQDNMVLEIENPKGYPVFLDKKLFIIGAEQNSITALDSRGNELWTYDFPAPLTCIDAAAGFILVGTLDGTVELLNASGTQACLPFEPGGSRLSVILGCAISADASRLAIVSGIDDQRFLLLEQSGDTYHVVYHEFLTDGFRRAVYMAFIDSDNRVAFEREGGIGIYDILSRSSVNIPLDGEIAAIDGSGGDRLLFVVTSQSAVQKKLTAIRFPGTIIMEAPFKSKAAFLGRRGSKIYVGGDMSLASFELGKK</sequence>
<reference evidence="2" key="1">
    <citation type="submission" date="2009-12" db="EMBL/GenBank/DDBJ databases">
        <title>Complete sequence of Treponema azotonutricium strain ZAS-9.</title>
        <authorList>
            <person name="Tetu S.G."/>
            <person name="Matson E."/>
            <person name="Ren Q."/>
            <person name="Seshadri R."/>
            <person name="Elbourne L."/>
            <person name="Hassan K.A."/>
            <person name="Durkin A."/>
            <person name="Radune D."/>
            <person name="Mohamoud Y."/>
            <person name="Shay R."/>
            <person name="Jin S."/>
            <person name="Zhang X."/>
            <person name="Lucey K."/>
            <person name="Ballor N.R."/>
            <person name="Ottesen E."/>
            <person name="Rosenthal R."/>
            <person name="Allen A."/>
            <person name="Leadbetter J.R."/>
            <person name="Paulsen I.T."/>
        </authorList>
    </citation>
    <scope>NUCLEOTIDE SEQUENCE [LARGE SCALE GENOMIC DNA]</scope>
    <source>
        <strain evidence="2">ATCC BAA-888 / DSM 13862 / ZAS-9</strain>
    </source>
</reference>
<dbReference type="AlphaFoldDB" id="F5Y9I4"/>